<proteinExistence type="predicted"/>
<dbReference type="GeneID" id="36396050"/>
<organism evidence="1 2">
    <name type="scientific">Plasmopara halstedii</name>
    <name type="common">Downy mildew of sunflower</name>
    <dbReference type="NCBI Taxonomy" id="4781"/>
    <lineage>
        <taxon>Eukaryota</taxon>
        <taxon>Sar</taxon>
        <taxon>Stramenopiles</taxon>
        <taxon>Oomycota</taxon>
        <taxon>Peronosporomycetes</taxon>
        <taxon>Peronosporales</taxon>
        <taxon>Peronosporaceae</taxon>
        <taxon>Plasmopara</taxon>
    </lineage>
</organism>
<dbReference type="AlphaFoldDB" id="A0A0P1ASY5"/>
<protein>
    <submittedName>
        <fullName evidence="1">Uncharacterized protein</fullName>
    </submittedName>
</protein>
<evidence type="ECO:0000313" key="1">
    <source>
        <dbReference type="EMBL" id="CEG44649.1"/>
    </source>
</evidence>
<dbReference type="Proteomes" id="UP000054928">
    <property type="component" value="Unassembled WGS sequence"/>
</dbReference>
<dbReference type="RefSeq" id="XP_024581018.1">
    <property type="nucleotide sequence ID" value="XM_024730774.1"/>
</dbReference>
<name>A0A0P1ASY5_PLAHL</name>
<reference evidence="2" key="1">
    <citation type="submission" date="2014-09" db="EMBL/GenBank/DDBJ databases">
        <authorList>
            <person name="Sharma Rahul"/>
            <person name="Thines Marco"/>
        </authorList>
    </citation>
    <scope>NUCLEOTIDE SEQUENCE [LARGE SCALE GENOMIC DNA]</scope>
</reference>
<sequence>MGRIPCVHIAQFAQSSEDQVVLNRRQEFMLALRHAVDKLLSLNALKQTKYAAVKNLTHTTLVCVHKVITYSDVDDLEKTSEWAPRKDAKDAVKDNSFQK</sequence>
<accession>A0A0P1ASY5</accession>
<dbReference type="EMBL" id="CCYD01001204">
    <property type="protein sequence ID" value="CEG44649.1"/>
    <property type="molecule type" value="Genomic_DNA"/>
</dbReference>
<evidence type="ECO:0000313" key="2">
    <source>
        <dbReference type="Proteomes" id="UP000054928"/>
    </source>
</evidence>
<keyword evidence="2" id="KW-1185">Reference proteome</keyword>